<accession>A0AAV7IR97</accession>
<keyword evidence="5 12" id="KW-0812">Transmembrane</keyword>
<evidence type="ECO:0000256" key="5">
    <source>
        <dbReference type="ARBA" id="ARBA00022692"/>
    </source>
</evidence>
<evidence type="ECO:0000256" key="2">
    <source>
        <dbReference type="ARBA" id="ARBA00007193"/>
    </source>
</evidence>
<evidence type="ECO:0000256" key="11">
    <source>
        <dbReference type="ARBA" id="ARBA00023303"/>
    </source>
</evidence>
<dbReference type="PANTHER" id="PTHR11690:SF240">
    <property type="entry name" value="PICKPOCKET 25-RELATED"/>
    <property type="match status" value="1"/>
</dbReference>
<comment type="caution">
    <text evidence="14">The sequence shown here is derived from an EMBL/GenBank/DDBJ whole genome shotgun (WGS) entry which is preliminary data.</text>
</comment>
<dbReference type="GO" id="GO:0005886">
    <property type="term" value="C:plasma membrane"/>
    <property type="evidence" value="ECO:0007669"/>
    <property type="project" value="TreeGrafter"/>
</dbReference>
<evidence type="ECO:0000256" key="12">
    <source>
        <dbReference type="RuleBase" id="RU000679"/>
    </source>
</evidence>
<evidence type="ECO:0000256" key="3">
    <source>
        <dbReference type="ARBA" id="ARBA00022448"/>
    </source>
</evidence>
<evidence type="ECO:0000256" key="8">
    <source>
        <dbReference type="ARBA" id="ARBA00023065"/>
    </source>
</evidence>
<feature type="transmembrane region" description="Helical" evidence="13">
    <location>
        <begin position="75"/>
        <end position="96"/>
    </location>
</feature>
<evidence type="ECO:0000256" key="1">
    <source>
        <dbReference type="ARBA" id="ARBA00004141"/>
    </source>
</evidence>
<dbReference type="AlphaFoldDB" id="A0AAV7IR97"/>
<dbReference type="EMBL" id="JAHXZJ010001119">
    <property type="protein sequence ID" value="KAH0554779.1"/>
    <property type="molecule type" value="Genomic_DNA"/>
</dbReference>
<keyword evidence="10 12" id="KW-0739">Sodium transport</keyword>
<evidence type="ECO:0000256" key="10">
    <source>
        <dbReference type="ARBA" id="ARBA00023201"/>
    </source>
</evidence>
<reference evidence="14 15" key="1">
    <citation type="journal article" date="2021" name="J. Hered.">
        <title>A chromosome-level genome assembly of the parasitoid wasp, Cotesia glomerata (Hymenoptera: Braconidae).</title>
        <authorList>
            <person name="Pinto B.J."/>
            <person name="Weis J.J."/>
            <person name="Gamble T."/>
            <person name="Ode P.J."/>
            <person name="Paul R."/>
            <person name="Zaspel J.M."/>
        </authorList>
    </citation>
    <scope>NUCLEOTIDE SEQUENCE [LARGE SCALE GENOMIC DNA]</scope>
    <source>
        <strain evidence="14">CgM1</strain>
    </source>
</reference>
<dbReference type="Gene3D" id="1.10.287.770">
    <property type="entry name" value="YojJ-like"/>
    <property type="match status" value="1"/>
</dbReference>
<evidence type="ECO:0000256" key="7">
    <source>
        <dbReference type="ARBA" id="ARBA00023053"/>
    </source>
</evidence>
<evidence type="ECO:0000256" key="4">
    <source>
        <dbReference type="ARBA" id="ARBA00022461"/>
    </source>
</evidence>
<evidence type="ECO:0000313" key="14">
    <source>
        <dbReference type="EMBL" id="KAH0554779.1"/>
    </source>
</evidence>
<sequence length="486" mass="56243">MKEKVNSSKIFYINDFNNLKKIDYSEDDSFTTNIGMSKIQAKTLFQKYYIDFASSSSIHGFNHMTAPRRHVIERFLAAFFIIGAFISLIFLSLTFWQRYQDFSTVVVFDHEYRRFKITHPAVIACPIVRMDESKFPEVFKKYNLANTTDNRYFFQFLSNATYSTFDQTPEFTAVEPTKWLSILNDLKPDVDYSSSDLNKATWVVTEQGFCLAFNNYVSPYSSVEYWQSNNWTILPLSGDNFYNYKNREIPNTIKIKTHDVMISIYYPGSAVTLENKFYKSMRTAMSQLTLFVGEISSSNQVTELSLRQRKCMLSDEGKLKMWPIYTKAMCSLECRYNNILRICGCYPHFARPTNGIPICDSNQLQCIGKNLDKVLSLEECDCYADCDTTFYLEESFSTIELKKGSPADAVVTVTIVFPTDKFKREQLFGFNDFLASVGGAAGLFLGASVISFMEILYFATLRLCWYKQKFDKKNKTESVTWFNKIK</sequence>
<keyword evidence="6 13" id="KW-1133">Transmembrane helix</keyword>
<protein>
    <submittedName>
        <fullName evidence="14">Uncharacterized protein</fullName>
    </submittedName>
</protein>
<comment type="subcellular location">
    <subcellularLocation>
        <location evidence="1">Membrane</location>
        <topology evidence="1">Multi-pass membrane protein</topology>
    </subcellularLocation>
</comment>
<comment type="similarity">
    <text evidence="2 12">Belongs to the amiloride-sensitive sodium channel (TC 1.A.6) family.</text>
</comment>
<keyword evidence="3 12" id="KW-0813">Transport</keyword>
<dbReference type="PANTHER" id="PTHR11690">
    <property type="entry name" value="AMILORIDE-SENSITIVE SODIUM CHANNEL-RELATED"/>
    <property type="match status" value="1"/>
</dbReference>
<proteinExistence type="inferred from homology"/>
<evidence type="ECO:0000313" key="15">
    <source>
        <dbReference type="Proteomes" id="UP000826195"/>
    </source>
</evidence>
<dbReference type="GO" id="GO:0015280">
    <property type="term" value="F:ligand-gated sodium channel activity"/>
    <property type="evidence" value="ECO:0007669"/>
    <property type="project" value="TreeGrafter"/>
</dbReference>
<keyword evidence="8 12" id="KW-0406">Ion transport</keyword>
<dbReference type="Pfam" id="PF00858">
    <property type="entry name" value="ASC"/>
    <property type="match status" value="1"/>
</dbReference>
<gene>
    <name evidence="14" type="ORF">KQX54_012677</name>
</gene>
<organism evidence="14 15">
    <name type="scientific">Cotesia glomerata</name>
    <name type="common">Lepidopteran parasitic wasp</name>
    <name type="synonym">Apanteles glomeratus</name>
    <dbReference type="NCBI Taxonomy" id="32391"/>
    <lineage>
        <taxon>Eukaryota</taxon>
        <taxon>Metazoa</taxon>
        <taxon>Ecdysozoa</taxon>
        <taxon>Arthropoda</taxon>
        <taxon>Hexapoda</taxon>
        <taxon>Insecta</taxon>
        <taxon>Pterygota</taxon>
        <taxon>Neoptera</taxon>
        <taxon>Endopterygota</taxon>
        <taxon>Hymenoptera</taxon>
        <taxon>Apocrita</taxon>
        <taxon>Ichneumonoidea</taxon>
        <taxon>Braconidae</taxon>
        <taxon>Microgastrinae</taxon>
        <taxon>Cotesia</taxon>
    </lineage>
</organism>
<keyword evidence="15" id="KW-1185">Reference proteome</keyword>
<keyword evidence="11 12" id="KW-0407">Ion channel</keyword>
<evidence type="ECO:0000256" key="9">
    <source>
        <dbReference type="ARBA" id="ARBA00023136"/>
    </source>
</evidence>
<keyword evidence="4 12" id="KW-0894">Sodium channel</keyword>
<dbReference type="InterPro" id="IPR001873">
    <property type="entry name" value="ENaC"/>
</dbReference>
<dbReference type="Gene3D" id="1.10.287.820">
    <property type="entry name" value="Acid-sensing ion channel domain"/>
    <property type="match status" value="1"/>
</dbReference>
<evidence type="ECO:0000256" key="13">
    <source>
        <dbReference type="SAM" id="Phobius"/>
    </source>
</evidence>
<keyword evidence="7" id="KW-0915">Sodium</keyword>
<name>A0AAV7IR97_COTGL</name>
<evidence type="ECO:0000256" key="6">
    <source>
        <dbReference type="ARBA" id="ARBA00022989"/>
    </source>
</evidence>
<dbReference type="Proteomes" id="UP000826195">
    <property type="component" value="Unassembled WGS sequence"/>
</dbReference>
<keyword evidence="9 13" id="KW-0472">Membrane</keyword>
<feature type="transmembrane region" description="Helical" evidence="13">
    <location>
        <begin position="433"/>
        <end position="459"/>
    </location>
</feature>